<dbReference type="EMBL" id="JAIPUX010003283">
    <property type="protein sequence ID" value="KAH0623400.1"/>
    <property type="molecule type" value="Genomic_DNA"/>
</dbReference>
<evidence type="ECO:0000256" key="6">
    <source>
        <dbReference type="ARBA" id="ARBA00022989"/>
    </source>
</evidence>
<evidence type="ECO:0000256" key="5">
    <source>
        <dbReference type="ARBA" id="ARBA00022859"/>
    </source>
</evidence>
<evidence type="ECO:0000256" key="9">
    <source>
        <dbReference type="ARBA" id="ARBA00023319"/>
    </source>
</evidence>
<evidence type="ECO:0000256" key="2">
    <source>
        <dbReference type="ARBA" id="ARBA00022475"/>
    </source>
</evidence>
<keyword evidence="2" id="KW-1003">Cell membrane</keyword>
<proteinExistence type="predicted"/>
<keyword evidence="5" id="KW-0391">Immunity</keyword>
<evidence type="ECO:0000256" key="11">
    <source>
        <dbReference type="SAM" id="Phobius"/>
    </source>
</evidence>
<dbReference type="PANTHER" id="PTHR10570">
    <property type="entry name" value="T-CELL SURFACE GLYCOPROTEIN CD3 GAMMA CHAIN / DELTA CHAIN"/>
    <property type="match status" value="1"/>
</dbReference>
<accession>A0ABQ7T1E7</accession>
<keyword evidence="13" id="KW-1185">Reference proteome</keyword>
<evidence type="ECO:0000256" key="3">
    <source>
        <dbReference type="ARBA" id="ARBA00022692"/>
    </source>
</evidence>
<keyword evidence="6 11" id="KW-1133">Transmembrane helix</keyword>
<evidence type="ECO:0000256" key="4">
    <source>
        <dbReference type="ARBA" id="ARBA00022729"/>
    </source>
</evidence>
<evidence type="ECO:0000256" key="8">
    <source>
        <dbReference type="ARBA" id="ARBA00023170"/>
    </source>
</evidence>
<keyword evidence="8" id="KW-0675">Receptor</keyword>
<dbReference type="InterPro" id="IPR003110">
    <property type="entry name" value="Phos_immunorcpt_sig_ITAM"/>
</dbReference>
<gene>
    <name evidence="12" type="ORF">JD844_031673</name>
</gene>
<organism evidence="12 13">
    <name type="scientific">Phrynosoma platyrhinos</name>
    <name type="common">Desert horned lizard</name>
    <dbReference type="NCBI Taxonomy" id="52577"/>
    <lineage>
        <taxon>Eukaryota</taxon>
        <taxon>Metazoa</taxon>
        <taxon>Chordata</taxon>
        <taxon>Craniata</taxon>
        <taxon>Vertebrata</taxon>
        <taxon>Euteleostomi</taxon>
        <taxon>Lepidosauria</taxon>
        <taxon>Squamata</taxon>
        <taxon>Bifurcata</taxon>
        <taxon>Unidentata</taxon>
        <taxon>Episquamata</taxon>
        <taxon>Toxicofera</taxon>
        <taxon>Iguania</taxon>
        <taxon>Phrynosomatidae</taxon>
        <taxon>Phrynosomatinae</taxon>
        <taxon>Phrynosoma</taxon>
    </lineage>
</organism>
<feature type="transmembrane region" description="Helical" evidence="11">
    <location>
        <begin position="14"/>
        <end position="39"/>
    </location>
</feature>
<dbReference type="PROSITE" id="PS51055">
    <property type="entry name" value="ITAM_1"/>
    <property type="match status" value="1"/>
</dbReference>
<sequence length="96" mass="10361">MVVFPTVCEDCVELSLGLVAAAIVSDLLVTLGILCMVYFGCKKRVATFQGGAGGAGTHRQQRDQKVDRPPPVPNPDYEPIRKGQREVYAGLAPRAF</sequence>
<keyword evidence="9" id="KW-0393">Immunoglobulin domain</keyword>
<evidence type="ECO:0000256" key="10">
    <source>
        <dbReference type="SAM" id="MobiDB-lite"/>
    </source>
</evidence>
<reference evidence="12 13" key="1">
    <citation type="journal article" date="2022" name="Gigascience">
        <title>A chromosome-level genome assembly and annotation of the desert horned lizard, Phrynosoma platyrhinos, provides insight into chromosomal rearrangements among reptiles.</title>
        <authorList>
            <person name="Koochekian N."/>
            <person name="Ascanio A."/>
            <person name="Farleigh K."/>
            <person name="Card D.C."/>
            <person name="Schield D.R."/>
            <person name="Castoe T.A."/>
            <person name="Jezkova T."/>
        </authorList>
    </citation>
    <scope>NUCLEOTIDE SEQUENCE [LARGE SCALE GENOMIC DNA]</scope>
    <source>
        <strain evidence="12">NK-2021</strain>
    </source>
</reference>
<keyword evidence="3 11" id="KW-0812">Transmembrane</keyword>
<dbReference type="Proteomes" id="UP000826234">
    <property type="component" value="Unassembled WGS sequence"/>
</dbReference>
<comment type="caution">
    <text evidence="12">The sequence shown here is derived from an EMBL/GenBank/DDBJ whole genome shotgun (WGS) entry which is preliminary data.</text>
</comment>
<keyword evidence="4" id="KW-0732">Signal</keyword>
<evidence type="ECO:0000256" key="7">
    <source>
        <dbReference type="ARBA" id="ARBA00023136"/>
    </source>
</evidence>
<evidence type="ECO:0000313" key="13">
    <source>
        <dbReference type="Proteomes" id="UP000826234"/>
    </source>
</evidence>
<evidence type="ECO:0000313" key="12">
    <source>
        <dbReference type="EMBL" id="KAH0623400.1"/>
    </source>
</evidence>
<keyword evidence="7 11" id="KW-0472">Membrane</keyword>
<feature type="region of interest" description="Disordered" evidence="10">
    <location>
        <begin position="51"/>
        <end position="83"/>
    </location>
</feature>
<comment type="subcellular location">
    <subcellularLocation>
        <location evidence="1">Cell membrane</location>
        <topology evidence="1">Single-pass type I membrane protein</topology>
    </subcellularLocation>
</comment>
<dbReference type="InterPro" id="IPR015484">
    <property type="entry name" value="CD3_esu/gsu/dsu"/>
</dbReference>
<name>A0ABQ7T1E7_PHRPL</name>
<evidence type="ECO:0000256" key="1">
    <source>
        <dbReference type="ARBA" id="ARBA00004251"/>
    </source>
</evidence>
<protein>
    <recommendedName>
        <fullName evidence="14">DNAX-activation protein 10</fullName>
    </recommendedName>
</protein>
<evidence type="ECO:0008006" key="14">
    <source>
        <dbReference type="Google" id="ProtNLM"/>
    </source>
</evidence>
<dbReference type="PANTHER" id="PTHR10570:SF9">
    <property type="entry name" value="T-CELL SURFACE GLYCOPROTEIN CD3 EPSILON CHAIN"/>
    <property type="match status" value="1"/>
</dbReference>